<gene>
    <name evidence="6" type="ORF">DFP89_11721</name>
</gene>
<dbReference type="EMBL" id="QPJL01000017">
    <property type="protein sequence ID" value="RCW80776.1"/>
    <property type="molecule type" value="Genomic_DNA"/>
</dbReference>
<evidence type="ECO:0000259" key="5">
    <source>
        <dbReference type="PROSITE" id="PS50893"/>
    </source>
</evidence>
<dbReference type="InterPro" id="IPR050095">
    <property type="entry name" value="ECF_ABC_transporter_ATP-bd"/>
</dbReference>
<dbReference type="InterPro" id="IPR003593">
    <property type="entry name" value="AAA+_ATPase"/>
</dbReference>
<evidence type="ECO:0000313" key="7">
    <source>
        <dbReference type="Proteomes" id="UP000253345"/>
    </source>
</evidence>
<feature type="compositionally biased region" description="Basic and acidic residues" evidence="4">
    <location>
        <begin position="1"/>
        <end position="27"/>
    </location>
</feature>
<evidence type="ECO:0000313" key="6">
    <source>
        <dbReference type="EMBL" id="RCW80776.1"/>
    </source>
</evidence>
<keyword evidence="1" id="KW-0813">Transport</keyword>
<proteinExistence type="predicted"/>
<evidence type="ECO:0000256" key="1">
    <source>
        <dbReference type="ARBA" id="ARBA00022448"/>
    </source>
</evidence>
<reference evidence="6 7" key="1">
    <citation type="submission" date="2018-07" db="EMBL/GenBank/DDBJ databases">
        <title>Genomic Encyclopedia of Type Strains, Phase III (KMG-III): the genomes of soil and plant-associated and newly described type strains.</title>
        <authorList>
            <person name="Whitman W."/>
        </authorList>
    </citation>
    <scope>NUCLEOTIDE SEQUENCE [LARGE SCALE GENOMIC DNA]</scope>
    <source>
        <strain evidence="6 7">CECT 8525</strain>
    </source>
</reference>
<dbReference type="PANTHER" id="PTHR43553">
    <property type="entry name" value="HEAVY METAL TRANSPORTER"/>
    <property type="match status" value="1"/>
</dbReference>
<evidence type="ECO:0000256" key="4">
    <source>
        <dbReference type="SAM" id="MobiDB-lite"/>
    </source>
</evidence>
<protein>
    <submittedName>
        <fullName evidence="6">Biotin transport system ATP-binding protein</fullName>
    </submittedName>
</protein>
<dbReference type="GO" id="GO:0016887">
    <property type="term" value="F:ATP hydrolysis activity"/>
    <property type="evidence" value="ECO:0007669"/>
    <property type="project" value="InterPro"/>
</dbReference>
<dbReference type="Proteomes" id="UP000253345">
    <property type="component" value="Unassembled WGS sequence"/>
</dbReference>
<dbReference type="GO" id="GO:0005524">
    <property type="term" value="F:ATP binding"/>
    <property type="evidence" value="ECO:0007669"/>
    <property type="project" value="UniProtKB-KW"/>
</dbReference>
<keyword evidence="7" id="KW-1185">Reference proteome</keyword>
<dbReference type="InterPro" id="IPR015856">
    <property type="entry name" value="ABC_transpr_CbiO/EcfA_su"/>
</dbReference>
<dbReference type="InterPro" id="IPR027417">
    <property type="entry name" value="P-loop_NTPase"/>
</dbReference>
<feature type="domain" description="ABC transporter" evidence="5">
    <location>
        <begin position="39"/>
        <end position="265"/>
    </location>
</feature>
<name>A0A368YNA7_9RHOB</name>
<dbReference type="Gene3D" id="3.40.50.300">
    <property type="entry name" value="P-loop containing nucleotide triphosphate hydrolases"/>
    <property type="match status" value="1"/>
</dbReference>
<dbReference type="InterPro" id="IPR003439">
    <property type="entry name" value="ABC_transporter-like_ATP-bd"/>
</dbReference>
<keyword evidence="3 6" id="KW-0067">ATP-binding</keyword>
<feature type="region of interest" description="Disordered" evidence="4">
    <location>
        <begin position="1"/>
        <end position="31"/>
    </location>
</feature>
<evidence type="ECO:0000256" key="3">
    <source>
        <dbReference type="ARBA" id="ARBA00022840"/>
    </source>
</evidence>
<dbReference type="GO" id="GO:0042626">
    <property type="term" value="F:ATPase-coupled transmembrane transporter activity"/>
    <property type="evidence" value="ECO:0007669"/>
    <property type="project" value="TreeGrafter"/>
</dbReference>
<dbReference type="Pfam" id="PF00005">
    <property type="entry name" value="ABC_tran"/>
    <property type="match status" value="1"/>
</dbReference>
<keyword evidence="2" id="KW-0547">Nucleotide-binding</keyword>
<evidence type="ECO:0000256" key="2">
    <source>
        <dbReference type="ARBA" id="ARBA00022741"/>
    </source>
</evidence>
<dbReference type="GO" id="GO:0043190">
    <property type="term" value="C:ATP-binding cassette (ABC) transporter complex"/>
    <property type="evidence" value="ECO:0007669"/>
    <property type="project" value="TreeGrafter"/>
</dbReference>
<dbReference type="AlphaFoldDB" id="A0A368YNA7"/>
<comment type="caution">
    <text evidence="6">The sequence shown here is derived from an EMBL/GenBank/DDBJ whole genome shotgun (WGS) entry which is preliminary data.</text>
</comment>
<dbReference type="RefSeq" id="WP_245948761.1">
    <property type="nucleotide sequence ID" value="NZ_QPJL01000017.1"/>
</dbReference>
<sequence length="274" mass="29839">MRDRTLQHDNPSHWPKDDMTPKAERARSGGQAARTAVEIVLDHAGYAIEGKPVLRDLSFAVAVDRLGVVGRNGSGKSTLARLVAGLIAPGEGSCRVNGLDLARDRKSAPREVGILFQNPDHQLIFPTVLEEMMFGLRQRGQSRSDAEAGARRVLANFGKDHWTDASVVSLSQGQKHLLCLMAVVAMAPRLLILDEPFAGLDAPTRTQLRRYLDLYDGAVLHISHDPADFAGYDAMFWLDQGQIRASGTPETVLAGYTKEMTRLGAEDDISDLAG</sequence>
<dbReference type="PROSITE" id="PS50893">
    <property type="entry name" value="ABC_TRANSPORTER_2"/>
    <property type="match status" value="1"/>
</dbReference>
<dbReference type="CDD" id="cd03225">
    <property type="entry name" value="ABC_cobalt_CbiO_domain1"/>
    <property type="match status" value="1"/>
</dbReference>
<dbReference type="SUPFAM" id="SSF52540">
    <property type="entry name" value="P-loop containing nucleoside triphosphate hydrolases"/>
    <property type="match status" value="1"/>
</dbReference>
<dbReference type="SMART" id="SM00382">
    <property type="entry name" value="AAA"/>
    <property type="match status" value="1"/>
</dbReference>
<organism evidence="6 7">
    <name type="scientific">Paracoccus lutimaris</name>
    <dbReference type="NCBI Taxonomy" id="1490030"/>
    <lineage>
        <taxon>Bacteria</taxon>
        <taxon>Pseudomonadati</taxon>
        <taxon>Pseudomonadota</taxon>
        <taxon>Alphaproteobacteria</taxon>
        <taxon>Rhodobacterales</taxon>
        <taxon>Paracoccaceae</taxon>
        <taxon>Paracoccus</taxon>
    </lineage>
</organism>
<accession>A0A368YNA7</accession>